<evidence type="ECO:0000256" key="1">
    <source>
        <dbReference type="SAM" id="MobiDB-lite"/>
    </source>
</evidence>
<evidence type="ECO:0000313" key="2">
    <source>
        <dbReference type="EMBL" id="PPR05808.1"/>
    </source>
</evidence>
<organism evidence="2 3">
    <name type="scientific">Gymnopilus dilepis</name>
    <dbReference type="NCBI Taxonomy" id="231916"/>
    <lineage>
        <taxon>Eukaryota</taxon>
        <taxon>Fungi</taxon>
        <taxon>Dikarya</taxon>
        <taxon>Basidiomycota</taxon>
        <taxon>Agaricomycotina</taxon>
        <taxon>Agaricomycetes</taxon>
        <taxon>Agaricomycetidae</taxon>
        <taxon>Agaricales</taxon>
        <taxon>Agaricineae</taxon>
        <taxon>Hymenogastraceae</taxon>
        <taxon>Gymnopilus</taxon>
    </lineage>
</organism>
<evidence type="ECO:0000313" key="3">
    <source>
        <dbReference type="Proteomes" id="UP000284706"/>
    </source>
</evidence>
<name>A0A409YS38_9AGAR</name>
<reference evidence="2 3" key="1">
    <citation type="journal article" date="2018" name="Evol. Lett.">
        <title>Horizontal gene cluster transfer increased hallucinogenic mushroom diversity.</title>
        <authorList>
            <person name="Reynolds H.T."/>
            <person name="Vijayakumar V."/>
            <person name="Gluck-Thaler E."/>
            <person name="Korotkin H.B."/>
            <person name="Matheny P.B."/>
            <person name="Slot J.C."/>
        </authorList>
    </citation>
    <scope>NUCLEOTIDE SEQUENCE [LARGE SCALE GENOMIC DNA]</scope>
    <source>
        <strain evidence="2 3">SRW20</strain>
    </source>
</reference>
<dbReference type="Proteomes" id="UP000284706">
    <property type="component" value="Unassembled WGS sequence"/>
</dbReference>
<dbReference type="OrthoDB" id="3344950at2759"/>
<dbReference type="InParanoid" id="A0A409YS38"/>
<accession>A0A409YS38</accession>
<feature type="compositionally biased region" description="Basic and acidic residues" evidence="1">
    <location>
        <begin position="141"/>
        <end position="152"/>
    </location>
</feature>
<feature type="region of interest" description="Disordered" evidence="1">
    <location>
        <begin position="129"/>
        <end position="152"/>
    </location>
</feature>
<proteinExistence type="predicted"/>
<keyword evidence="3" id="KW-1185">Reference proteome</keyword>
<dbReference type="EMBL" id="NHYE01000423">
    <property type="protein sequence ID" value="PPR05808.1"/>
    <property type="molecule type" value="Genomic_DNA"/>
</dbReference>
<protein>
    <submittedName>
        <fullName evidence="2">Uncharacterized protein</fullName>
    </submittedName>
</protein>
<sequence length="152" mass="17506">MATAEQVELTPPHAPTQIAIEAFNKILPTIKAEIIKSRHHWDKHEPRMYERAKGLSDHELTNFTIENDLVEIRSAKTAYGTIILGKLRIPAVKDEEGEGFIHVRIHDPPNRGTEDVRFHSLFTEEIRKDEETPPTGFRAIQTRDKPLDFFNE</sequence>
<dbReference type="AlphaFoldDB" id="A0A409YS38"/>
<gene>
    <name evidence="2" type="ORF">CVT26_010088</name>
</gene>
<comment type="caution">
    <text evidence="2">The sequence shown here is derived from an EMBL/GenBank/DDBJ whole genome shotgun (WGS) entry which is preliminary data.</text>
</comment>